<organism evidence="1">
    <name type="scientific">Solanum chacoense</name>
    <name type="common">Chaco potato</name>
    <dbReference type="NCBI Taxonomy" id="4108"/>
    <lineage>
        <taxon>Eukaryota</taxon>
        <taxon>Viridiplantae</taxon>
        <taxon>Streptophyta</taxon>
        <taxon>Embryophyta</taxon>
        <taxon>Tracheophyta</taxon>
        <taxon>Spermatophyta</taxon>
        <taxon>Magnoliopsida</taxon>
        <taxon>eudicotyledons</taxon>
        <taxon>Gunneridae</taxon>
        <taxon>Pentapetalae</taxon>
        <taxon>asterids</taxon>
        <taxon>lamiids</taxon>
        <taxon>Solanales</taxon>
        <taxon>Solanaceae</taxon>
        <taxon>Solanoideae</taxon>
        <taxon>Solaneae</taxon>
        <taxon>Solanum</taxon>
    </lineage>
</organism>
<protein>
    <submittedName>
        <fullName evidence="1">Putative ovule protein</fullName>
    </submittedName>
</protein>
<sequence length="73" mass="8853">MIYTKNDLHQYIHTHVKQNKTGTFLWHEAERSYFHKRKRKTNIGTFMWHNARKLVTPMMQKTCVFDIGSLDRS</sequence>
<evidence type="ECO:0000313" key="1">
    <source>
        <dbReference type="EMBL" id="JAP18617.1"/>
    </source>
</evidence>
<name>A0A0V0HFK9_SOLCH</name>
<dbReference type="AlphaFoldDB" id="A0A0V0HFK9"/>
<proteinExistence type="predicted"/>
<accession>A0A0V0HFK9</accession>
<dbReference type="EMBL" id="GEDG01021060">
    <property type="protein sequence ID" value="JAP18617.1"/>
    <property type="molecule type" value="Transcribed_RNA"/>
</dbReference>
<reference evidence="1" key="1">
    <citation type="submission" date="2015-12" db="EMBL/GenBank/DDBJ databases">
        <title>Gene expression during late stages of embryo sac development: a critical building block for successful pollen-pistil interactions.</title>
        <authorList>
            <person name="Liu Y."/>
            <person name="Joly V."/>
            <person name="Sabar M."/>
            <person name="Matton D.P."/>
        </authorList>
    </citation>
    <scope>NUCLEOTIDE SEQUENCE</scope>
</reference>